<gene>
    <name evidence="1" type="ORF">UFOPK3554_00789</name>
</gene>
<name>A0A6J7XT61_9ZZZZ</name>
<proteinExistence type="predicted"/>
<dbReference type="EMBL" id="CAFBSG010000010">
    <property type="protein sequence ID" value="CAB5240353.1"/>
    <property type="molecule type" value="Genomic_DNA"/>
</dbReference>
<accession>A0A6J7XT61</accession>
<reference evidence="1" key="1">
    <citation type="submission" date="2020-05" db="EMBL/GenBank/DDBJ databases">
        <authorList>
            <person name="Chiriac C."/>
            <person name="Salcher M."/>
            <person name="Ghai R."/>
            <person name="Kavagutti S V."/>
        </authorList>
    </citation>
    <scope>NUCLEOTIDE SEQUENCE</scope>
</reference>
<dbReference type="Gene3D" id="3.90.930.60">
    <property type="match status" value="1"/>
</dbReference>
<protein>
    <submittedName>
        <fullName evidence="1">Unannotated protein</fullName>
    </submittedName>
</protein>
<evidence type="ECO:0000313" key="1">
    <source>
        <dbReference type="EMBL" id="CAB5240353.1"/>
    </source>
</evidence>
<dbReference type="Gene3D" id="3.40.50.720">
    <property type="entry name" value="NAD(P)-binding Rossmann-like Domain"/>
    <property type="match status" value="1"/>
</dbReference>
<sequence>MNTPAHSPKKNQLLQSQPRIKRGAITAQLTDGSVYVGTDARSVVLRKEGARAVIEILDGSRSLESIAQSFDVEHETLIDLIAELEAQGLLDMSQGSIVLPGRFKEEDQCNDAAQLQLRKRIAPELSLTTWIDGVRDGGVELLSRRQMCEVEIFGHNRISTLLFGLLLASGITQTHISGTSRSGRAKVDEIDCGTGFLRSSDYGADYYAQLRQQGREISLFPIPLDDLGEEVPQKFLRVFIGKGNESLISQSMSEAVEHLIVTIGQGPHLQIGPLVLPGKTPCLRCVNLARAAADSYSSSIDLYRENTAEQEIPIAIAHQVAGLIAQEILHFFDTESSNLMGAHLKYNYLRPSELERIRFARHPLCGCSWN</sequence>
<organism evidence="1">
    <name type="scientific">freshwater metagenome</name>
    <dbReference type="NCBI Taxonomy" id="449393"/>
    <lineage>
        <taxon>unclassified sequences</taxon>
        <taxon>metagenomes</taxon>
        <taxon>ecological metagenomes</taxon>
    </lineage>
</organism>
<dbReference type="AlphaFoldDB" id="A0A6J7XT61"/>